<evidence type="ECO:0000256" key="3">
    <source>
        <dbReference type="SAM" id="SignalP"/>
    </source>
</evidence>
<accession>A0A4P6FWD9</accession>
<dbReference type="OrthoDB" id="5245088at2"/>
<evidence type="ECO:0000313" key="6">
    <source>
        <dbReference type="Proteomes" id="UP000291259"/>
    </source>
</evidence>
<keyword evidence="1 3" id="KW-0732">Signal</keyword>
<dbReference type="InterPro" id="IPR011055">
    <property type="entry name" value="Dup_hybrid_motif"/>
</dbReference>
<organism evidence="5 6">
    <name type="scientific">Agromyces protaetiae</name>
    <dbReference type="NCBI Taxonomy" id="2509455"/>
    <lineage>
        <taxon>Bacteria</taxon>
        <taxon>Bacillati</taxon>
        <taxon>Actinomycetota</taxon>
        <taxon>Actinomycetes</taxon>
        <taxon>Micrococcales</taxon>
        <taxon>Microbacteriaceae</taxon>
        <taxon>Agromyces</taxon>
    </lineage>
</organism>
<evidence type="ECO:0000259" key="4">
    <source>
        <dbReference type="Pfam" id="PF01551"/>
    </source>
</evidence>
<dbReference type="Gene3D" id="2.70.70.10">
    <property type="entry name" value="Glucose Permease (Domain IIA)"/>
    <property type="match status" value="1"/>
</dbReference>
<gene>
    <name evidence="5" type="ORF">ET445_11065</name>
</gene>
<evidence type="ECO:0000256" key="2">
    <source>
        <dbReference type="SAM" id="MobiDB-lite"/>
    </source>
</evidence>
<dbReference type="InterPro" id="IPR050570">
    <property type="entry name" value="Cell_wall_metabolism_enzyme"/>
</dbReference>
<name>A0A4P6FWD9_9MICO</name>
<feature type="region of interest" description="Disordered" evidence="2">
    <location>
        <begin position="32"/>
        <end position="63"/>
    </location>
</feature>
<feature type="signal peptide" evidence="3">
    <location>
        <begin position="1"/>
        <end position="28"/>
    </location>
</feature>
<keyword evidence="6" id="KW-1185">Reference proteome</keyword>
<dbReference type="Pfam" id="PF01551">
    <property type="entry name" value="Peptidase_M23"/>
    <property type="match status" value="1"/>
</dbReference>
<dbReference type="InterPro" id="IPR016047">
    <property type="entry name" value="M23ase_b-sheet_dom"/>
</dbReference>
<evidence type="ECO:0000313" key="5">
    <source>
        <dbReference type="EMBL" id="QAY74978.1"/>
    </source>
</evidence>
<dbReference type="Proteomes" id="UP000291259">
    <property type="component" value="Chromosome"/>
</dbReference>
<dbReference type="RefSeq" id="WP_129192520.1">
    <property type="nucleotide sequence ID" value="NZ_CP035491.1"/>
</dbReference>
<dbReference type="CDD" id="cd12797">
    <property type="entry name" value="M23_peptidase"/>
    <property type="match status" value="1"/>
</dbReference>
<dbReference type="PANTHER" id="PTHR21666:SF289">
    <property type="entry name" value="L-ALA--D-GLU ENDOPEPTIDASE"/>
    <property type="match status" value="1"/>
</dbReference>
<dbReference type="GO" id="GO:0004222">
    <property type="term" value="F:metalloendopeptidase activity"/>
    <property type="evidence" value="ECO:0007669"/>
    <property type="project" value="TreeGrafter"/>
</dbReference>
<proteinExistence type="predicted"/>
<evidence type="ECO:0000256" key="1">
    <source>
        <dbReference type="ARBA" id="ARBA00022729"/>
    </source>
</evidence>
<reference evidence="5 6" key="1">
    <citation type="submission" date="2019-01" db="EMBL/GenBank/DDBJ databases">
        <title>Genome sequencing of strain FW100M-8.</title>
        <authorList>
            <person name="Heo J."/>
            <person name="Kim S.-J."/>
            <person name="Kim J.-S."/>
            <person name="Hong S.-B."/>
            <person name="Kwon S.-W."/>
        </authorList>
    </citation>
    <scope>NUCLEOTIDE SEQUENCE [LARGE SCALE GENOMIC DNA]</scope>
    <source>
        <strain evidence="5 6">FW100M-8</strain>
    </source>
</reference>
<dbReference type="KEGG" id="agf:ET445_11065"/>
<dbReference type="EMBL" id="CP035491">
    <property type="protein sequence ID" value="QAY74978.1"/>
    <property type="molecule type" value="Genomic_DNA"/>
</dbReference>
<dbReference type="PANTHER" id="PTHR21666">
    <property type="entry name" value="PEPTIDASE-RELATED"/>
    <property type="match status" value="1"/>
</dbReference>
<dbReference type="SUPFAM" id="SSF51261">
    <property type="entry name" value="Duplicated hybrid motif"/>
    <property type="match status" value="1"/>
</dbReference>
<sequence length="180" mass="17895">MSRAASVVALTTVFALAPALFASPSSVAAAHPSAASPASGTAGADERWDWPTPTPHRVVDPYRAPATRYSPGHRGVDLAAVPGAAVAAASAGRISFAGLVAGRPVVSIDHGDGVVSAIEPVEASVSVGDLVRAGDPIGVVATGGHCDAGCVHFGVRVDGDYVSPFLFLGGVPRAVLLPLS</sequence>
<dbReference type="AlphaFoldDB" id="A0A4P6FWD9"/>
<feature type="domain" description="M23ase beta-sheet core" evidence="4">
    <location>
        <begin position="72"/>
        <end position="164"/>
    </location>
</feature>
<feature type="compositionally biased region" description="Low complexity" evidence="2">
    <location>
        <begin position="32"/>
        <end position="43"/>
    </location>
</feature>
<protein>
    <submittedName>
        <fullName evidence="5">M23 family metallopeptidase</fullName>
    </submittedName>
</protein>
<feature type="chain" id="PRO_5038582372" evidence="3">
    <location>
        <begin position="29"/>
        <end position="180"/>
    </location>
</feature>